<dbReference type="Pfam" id="PF13184">
    <property type="entry name" value="KH_NusA_1st"/>
    <property type="match status" value="1"/>
</dbReference>
<dbReference type="SMART" id="SM00316">
    <property type="entry name" value="S1"/>
    <property type="match status" value="1"/>
</dbReference>
<evidence type="ECO:0000256" key="1">
    <source>
        <dbReference type="ARBA" id="ARBA00022472"/>
    </source>
</evidence>
<dbReference type="InterPro" id="IPR010213">
    <property type="entry name" value="TF_NusA"/>
</dbReference>
<dbReference type="GO" id="GO:0005829">
    <property type="term" value="C:cytosol"/>
    <property type="evidence" value="ECO:0007669"/>
    <property type="project" value="TreeGrafter"/>
</dbReference>
<evidence type="ECO:0000256" key="7">
    <source>
        <dbReference type="HAMAP-Rule" id="MF_00945"/>
    </source>
</evidence>
<comment type="similarity">
    <text evidence="7">Belongs to the NusA family.</text>
</comment>
<dbReference type="NCBIfam" id="TIGR01953">
    <property type="entry name" value="NusA"/>
    <property type="match status" value="1"/>
</dbReference>
<evidence type="ECO:0000256" key="3">
    <source>
        <dbReference type="ARBA" id="ARBA00022814"/>
    </source>
</evidence>
<keyword evidence="3 7" id="KW-0889">Transcription antitermination</keyword>
<dbReference type="InterPro" id="IPR013735">
    <property type="entry name" value="TF_NusA_N"/>
</dbReference>
<proteinExistence type="inferred from homology"/>
<dbReference type="PANTHER" id="PTHR22648">
    <property type="entry name" value="TRANSCRIPTION TERMINATION FACTOR NUSA"/>
    <property type="match status" value="1"/>
</dbReference>
<dbReference type="AlphaFoldDB" id="A0A7X2P818"/>
<comment type="subunit">
    <text evidence="7">Monomer. Binds directly to the core enzyme of the DNA-dependent RNA polymerase and to nascent RNA.</text>
</comment>
<evidence type="ECO:0000256" key="4">
    <source>
        <dbReference type="ARBA" id="ARBA00022884"/>
    </source>
</evidence>
<evidence type="ECO:0000256" key="5">
    <source>
        <dbReference type="ARBA" id="ARBA00023015"/>
    </source>
</evidence>
<gene>
    <name evidence="7 10" type="primary">nusA</name>
    <name evidence="10" type="ORF">FYJ60_06485</name>
</gene>
<dbReference type="Proteomes" id="UP000466864">
    <property type="component" value="Unassembled WGS sequence"/>
</dbReference>
<dbReference type="Gene3D" id="3.30.300.20">
    <property type="match status" value="2"/>
</dbReference>
<keyword evidence="11" id="KW-1185">Reference proteome</keyword>
<evidence type="ECO:0000313" key="10">
    <source>
        <dbReference type="EMBL" id="MST81960.1"/>
    </source>
</evidence>
<dbReference type="PANTHER" id="PTHR22648:SF0">
    <property type="entry name" value="TRANSCRIPTION TERMINATION_ANTITERMINATION PROTEIN NUSA"/>
    <property type="match status" value="1"/>
</dbReference>
<feature type="compositionally biased region" description="Acidic residues" evidence="8">
    <location>
        <begin position="385"/>
        <end position="434"/>
    </location>
</feature>
<dbReference type="InterPro" id="IPR012340">
    <property type="entry name" value="NA-bd_OB-fold"/>
</dbReference>
<evidence type="ECO:0000259" key="9">
    <source>
        <dbReference type="PROSITE" id="PS50126"/>
    </source>
</evidence>
<dbReference type="RefSeq" id="WP_154457876.1">
    <property type="nucleotide sequence ID" value="NZ_VUMV01000004.1"/>
</dbReference>
<dbReference type="PROSITE" id="PS50126">
    <property type="entry name" value="S1"/>
    <property type="match status" value="1"/>
</dbReference>
<dbReference type="InterPro" id="IPR058582">
    <property type="entry name" value="KH_NusA_2nd"/>
</dbReference>
<dbReference type="GO" id="GO:0031564">
    <property type="term" value="P:transcription antitermination"/>
    <property type="evidence" value="ECO:0007669"/>
    <property type="project" value="UniProtKB-UniRule"/>
</dbReference>
<dbReference type="GO" id="GO:0003700">
    <property type="term" value="F:DNA-binding transcription factor activity"/>
    <property type="evidence" value="ECO:0007669"/>
    <property type="project" value="InterPro"/>
</dbReference>
<dbReference type="CDD" id="cd22529">
    <property type="entry name" value="KH-II_NusA_rpt2"/>
    <property type="match status" value="1"/>
</dbReference>
<dbReference type="GO" id="GO:0006353">
    <property type="term" value="P:DNA-templated transcription termination"/>
    <property type="evidence" value="ECO:0007669"/>
    <property type="project" value="UniProtKB-UniRule"/>
</dbReference>
<feature type="compositionally biased region" description="Acidic residues" evidence="8">
    <location>
        <begin position="351"/>
        <end position="361"/>
    </location>
</feature>
<dbReference type="Gene3D" id="2.40.50.140">
    <property type="entry name" value="Nucleic acid-binding proteins"/>
    <property type="match status" value="1"/>
</dbReference>
<keyword evidence="2 7" id="KW-0963">Cytoplasm</keyword>
<dbReference type="Pfam" id="PF00575">
    <property type="entry name" value="S1"/>
    <property type="match status" value="1"/>
</dbReference>
<dbReference type="InterPro" id="IPR003029">
    <property type="entry name" value="S1_domain"/>
</dbReference>
<dbReference type="SUPFAM" id="SSF54814">
    <property type="entry name" value="Prokaryotic type KH domain (KH-domain type II)"/>
    <property type="match status" value="2"/>
</dbReference>
<dbReference type="Pfam" id="PF08529">
    <property type="entry name" value="NusA_N"/>
    <property type="match status" value="1"/>
</dbReference>
<evidence type="ECO:0000256" key="8">
    <source>
        <dbReference type="SAM" id="MobiDB-lite"/>
    </source>
</evidence>
<evidence type="ECO:0000256" key="6">
    <source>
        <dbReference type="ARBA" id="ARBA00023163"/>
    </source>
</evidence>
<dbReference type="InterPro" id="IPR009019">
    <property type="entry name" value="KH_sf_prok-type"/>
</dbReference>
<sequence length="434" mass="48414">MNTELLEALNILEREKNISKDTLLEAIQQSLLSACKKNFGTADNVTVSIDPDTCDYHIVAKKEVVENVDDAVEQISLEDAQKIDSSLQVGDIASVEIQSKDFKRIATHDAKNVILQKIREEERRSLYNQYFEKEHDVVTGVVQRYIGRNVSINLGKIDALLTENEMVRGETLKQNERVKVYVLEVRDTPKGPKVLVSRTHPELVKRLFEEEVAEVREGIIEIKAIAREAGSRTKIAVWSNDPDVDAVGACVGVNGSRVNTIVSELNGEKVDVINWDENQAYLIENALSPAKVISVMVDPDEKAALVIVPDYQLSLAIGREGQNARLAAHLTQYKIDIKSETQAREEGIFEELEQNYEEDEYGELKEKDSFEEEEDFQGDTGLPEENPEDVPEEPDDGEQNAEDTDGEGQDAEDPDAEAEESSGEPAAAEEDAEQ</sequence>
<keyword evidence="4 7" id="KW-0694">RNA-binding</keyword>
<organism evidence="10 11">
    <name type="scientific">Bilifractor porci</name>
    <dbReference type="NCBI Taxonomy" id="2606636"/>
    <lineage>
        <taxon>Bacteria</taxon>
        <taxon>Bacillati</taxon>
        <taxon>Bacillota</taxon>
        <taxon>Clostridia</taxon>
        <taxon>Lachnospirales</taxon>
        <taxon>Lachnospiraceae</taxon>
        <taxon>Bilifractor</taxon>
    </lineage>
</organism>
<dbReference type="FunFam" id="3.30.300.20:FF:000005">
    <property type="entry name" value="Transcription termination/antitermination protein NusA"/>
    <property type="match status" value="1"/>
</dbReference>
<dbReference type="CDD" id="cd04455">
    <property type="entry name" value="S1_NusA"/>
    <property type="match status" value="1"/>
</dbReference>
<keyword evidence="5 7" id="KW-0805">Transcription regulation</keyword>
<dbReference type="FunFam" id="3.30.300.20:FF:000002">
    <property type="entry name" value="Transcription termination/antitermination protein NusA"/>
    <property type="match status" value="1"/>
</dbReference>
<dbReference type="HAMAP" id="MF_00945_B">
    <property type="entry name" value="NusA_B"/>
    <property type="match status" value="1"/>
</dbReference>
<comment type="function">
    <text evidence="7">Participates in both transcription termination and antitermination.</text>
</comment>
<dbReference type="InterPro" id="IPR030842">
    <property type="entry name" value="TF_NusA_bacterial"/>
</dbReference>
<comment type="subcellular location">
    <subcellularLocation>
        <location evidence="7">Cytoplasm</location>
    </subcellularLocation>
</comment>
<feature type="domain" description="S1 motif" evidence="9">
    <location>
        <begin position="135"/>
        <end position="199"/>
    </location>
</feature>
<keyword evidence="6 7" id="KW-0804">Transcription</keyword>
<evidence type="ECO:0000313" key="11">
    <source>
        <dbReference type="Proteomes" id="UP000466864"/>
    </source>
</evidence>
<dbReference type="Gene3D" id="3.30.1480.10">
    <property type="entry name" value="NusA, N-terminal domain"/>
    <property type="match status" value="1"/>
</dbReference>
<keyword evidence="1 7" id="KW-0806">Transcription termination</keyword>
<dbReference type="InterPro" id="IPR036555">
    <property type="entry name" value="NusA_N_sf"/>
</dbReference>
<accession>A0A7X2P818</accession>
<dbReference type="SUPFAM" id="SSF50249">
    <property type="entry name" value="Nucleic acid-binding proteins"/>
    <property type="match status" value="1"/>
</dbReference>
<dbReference type="InterPro" id="IPR025249">
    <property type="entry name" value="TF_NusA_KH_1st"/>
</dbReference>
<dbReference type="GO" id="GO:0003723">
    <property type="term" value="F:RNA binding"/>
    <property type="evidence" value="ECO:0007669"/>
    <property type="project" value="UniProtKB-UniRule"/>
</dbReference>
<reference evidence="10 11" key="1">
    <citation type="submission" date="2019-08" db="EMBL/GenBank/DDBJ databases">
        <title>In-depth cultivation of the pig gut microbiome towards novel bacterial diversity and tailored functional studies.</title>
        <authorList>
            <person name="Wylensek D."/>
            <person name="Hitch T.C.A."/>
            <person name="Clavel T."/>
        </authorList>
    </citation>
    <scope>NUCLEOTIDE SEQUENCE [LARGE SCALE GENOMIC DNA]</scope>
    <source>
        <strain evidence="10 11">Oil+RF-744-WCA-WT-13</strain>
    </source>
</reference>
<evidence type="ECO:0000256" key="2">
    <source>
        <dbReference type="ARBA" id="ARBA00022490"/>
    </source>
</evidence>
<comment type="caution">
    <text evidence="10">The sequence shown here is derived from an EMBL/GenBank/DDBJ whole genome shotgun (WGS) entry which is preliminary data.</text>
</comment>
<dbReference type="SUPFAM" id="SSF69705">
    <property type="entry name" value="Transcription factor NusA, N-terminal domain"/>
    <property type="match status" value="1"/>
</dbReference>
<dbReference type="FunFam" id="3.30.1480.10:FF:000002">
    <property type="entry name" value="Transcription termination/antitermination protein NusA"/>
    <property type="match status" value="1"/>
</dbReference>
<name>A0A7X2P818_9FIRM</name>
<dbReference type="Pfam" id="PF26594">
    <property type="entry name" value="KH_NusA_2nd"/>
    <property type="match status" value="1"/>
</dbReference>
<dbReference type="CDD" id="cd02134">
    <property type="entry name" value="KH-II_NusA_rpt1"/>
    <property type="match status" value="1"/>
</dbReference>
<dbReference type="EMBL" id="VUMV01000004">
    <property type="protein sequence ID" value="MST81960.1"/>
    <property type="molecule type" value="Genomic_DNA"/>
</dbReference>
<dbReference type="InterPro" id="IPR015946">
    <property type="entry name" value="KH_dom-like_a/b"/>
</dbReference>
<protein>
    <recommendedName>
        <fullName evidence="7">Transcription termination/antitermination protein NusA</fullName>
    </recommendedName>
</protein>
<feature type="region of interest" description="Disordered" evidence="8">
    <location>
        <begin position="351"/>
        <end position="434"/>
    </location>
</feature>